<evidence type="ECO:0000313" key="2">
    <source>
        <dbReference type="Proteomes" id="UP000276349"/>
    </source>
</evidence>
<dbReference type="PROSITE" id="PS51257">
    <property type="entry name" value="PROKAR_LIPOPROTEIN"/>
    <property type="match status" value="1"/>
</dbReference>
<evidence type="ECO:0008006" key="3">
    <source>
        <dbReference type="Google" id="ProtNLM"/>
    </source>
</evidence>
<dbReference type="EMBL" id="RXNR01000025">
    <property type="protein sequence ID" value="RTQ92926.1"/>
    <property type="molecule type" value="Genomic_DNA"/>
</dbReference>
<evidence type="ECO:0000313" key="1">
    <source>
        <dbReference type="EMBL" id="RTQ92926.1"/>
    </source>
</evidence>
<keyword evidence="2" id="KW-1185">Reference proteome</keyword>
<accession>A0A431UTH0</accession>
<dbReference type="OrthoDB" id="2452352at2"/>
<comment type="caution">
    <text evidence="1">The sequence shown here is derived from an EMBL/GenBank/DDBJ whole genome shotgun (WGS) entry which is preliminary data.</text>
</comment>
<proteinExistence type="predicted"/>
<reference evidence="1 2" key="1">
    <citation type="submission" date="2018-12" db="EMBL/GenBank/DDBJ databases">
        <authorList>
            <person name="Yu L."/>
        </authorList>
    </citation>
    <scope>NUCLEOTIDE SEQUENCE [LARGE SCALE GENOMIC DNA]</scope>
    <source>
        <strain evidence="1 2">S5H2222</strain>
    </source>
</reference>
<dbReference type="Proteomes" id="UP000276349">
    <property type="component" value="Unassembled WGS sequence"/>
</dbReference>
<dbReference type="RefSeq" id="WP_126294370.1">
    <property type="nucleotide sequence ID" value="NZ_RXNR01000025.1"/>
</dbReference>
<protein>
    <recommendedName>
        <fullName evidence="3">Lipoprotein</fullName>
    </recommendedName>
</protein>
<dbReference type="AlphaFoldDB" id="A0A431UTH0"/>
<name>A0A431UTH0_9BACI</name>
<gene>
    <name evidence="1" type="ORF">EKG35_10295</name>
</gene>
<sequence length="144" mass="16117">MSKIAFPIFISIFLSGCIGFPNGTISQPVGKVIVDEEQYTMMPGDYEWKEDSIEISTKSTPGINELAELFETLEVNKGDILKLEIDKNPSSISIAKLNEDGTSDILEMKDNEIIMPSESGYYIYEITTSWTNGKQIFVFDVNVD</sequence>
<organism evidence="1 2">
    <name type="scientific">Lysinibacillus telephonicus</name>
    <dbReference type="NCBI Taxonomy" id="1714840"/>
    <lineage>
        <taxon>Bacteria</taxon>
        <taxon>Bacillati</taxon>
        <taxon>Bacillota</taxon>
        <taxon>Bacilli</taxon>
        <taxon>Bacillales</taxon>
        <taxon>Bacillaceae</taxon>
        <taxon>Lysinibacillus</taxon>
    </lineage>
</organism>